<keyword evidence="1" id="KW-1133">Transmembrane helix</keyword>
<evidence type="ECO:0000256" key="1">
    <source>
        <dbReference type="SAM" id="Phobius"/>
    </source>
</evidence>
<dbReference type="Proteomes" id="UP000504603">
    <property type="component" value="Unplaced"/>
</dbReference>
<keyword evidence="1" id="KW-0472">Membrane</keyword>
<dbReference type="RefSeq" id="XP_022136702.1">
    <property type="nucleotide sequence ID" value="XM_022281010.1"/>
</dbReference>
<accession>A0A6J1C667</accession>
<evidence type="ECO:0000313" key="2">
    <source>
        <dbReference type="Proteomes" id="UP000504603"/>
    </source>
</evidence>
<dbReference type="PANTHER" id="PTHR36742:SF1">
    <property type="entry name" value="MYOSIN-G HEAVY CHAIN-LIKE PROTEIN"/>
    <property type="match status" value="1"/>
</dbReference>
<dbReference type="AlphaFoldDB" id="A0A6J1C667"/>
<gene>
    <name evidence="3" type="primary">LOC111008346</name>
</gene>
<evidence type="ECO:0000313" key="3">
    <source>
        <dbReference type="RefSeq" id="XP_022136702.1"/>
    </source>
</evidence>
<reference evidence="3" key="1">
    <citation type="submission" date="2025-08" db="UniProtKB">
        <authorList>
            <consortium name="RefSeq"/>
        </authorList>
    </citation>
    <scope>IDENTIFICATION</scope>
    <source>
        <strain evidence="3">OHB3-1</strain>
    </source>
</reference>
<feature type="transmembrane region" description="Helical" evidence="1">
    <location>
        <begin position="157"/>
        <end position="183"/>
    </location>
</feature>
<keyword evidence="1" id="KW-0812">Transmembrane</keyword>
<dbReference type="GeneID" id="111008346"/>
<sequence length="187" mass="20718">MAANFVIAFHYPNPHSSSSNLLQKKTPLSKIHSLRSYSSRKFAVSEGAEGRVKEEELPLTSSSSGSSSSSARSQLDLLEQLTSGSQLIDGYESDGSYQRITIREQLAQLFRDRDDDFTIPLGKNLKKVSAKFLTISQKRNIKRQSYLNEVSQRNDSVFFATVGAFVILPPLVILGIAVLTGYVQLFP</sequence>
<organism evidence="2 3">
    <name type="scientific">Momordica charantia</name>
    <name type="common">Bitter gourd</name>
    <name type="synonym">Balsam pear</name>
    <dbReference type="NCBI Taxonomy" id="3673"/>
    <lineage>
        <taxon>Eukaryota</taxon>
        <taxon>Viridiplantae</taxon>
        <taxon>Streptophyta</taxon>
        <taxon>Embryophyta</taxon>
        <taxon>Tracheophyta</taxon>
        <taxon>Spermatophyta</taxon>
        <taxon>Magnoliopsida</taxon>
        <taxon>eudicotyledons</taxon>
        <taxon>Gunneridae</taxon>
        <taxon>Pentapetalae</taxon>
        <taxon>rosids</taxon>
        <taxon>fabids</taxon>
        <taxon>Cucurbitales</taxon>
        <taxon>Cucurbitaceae</taxon>
        <taxon>Momordiceae</taxon>
        <taxon>Momordica</taxon>
    </lineage>
</organism>
<proteinExistence type="predicted"/>
<dbReference type="KEGG" id="mcha:111008346"/>
<name>A0A6J1C667_MOMCH</name>
<dbReference type="GO" id="GO:0009507">
    <property type="term" value="C:chloroplast"/>
    <property type="evidence" value="ECO:0007669"/>
    <property type="project" value="TreeGrafter"/>
</dbReference>
<keyword evidence="2" id="KW-1185">Reference proteome</keyword>
<dbReference type="PANTHER" id="PTHR36742">
    <property type="entry name" value="MYOSIN-G HEAVY CHAIN-LIKE PROTEIN"/>
    <property type="match status" value="1"/>
</dbReference>
<protein>
    <submittedName>
        <fullName evidence="3">Uncharacterized protein LOC111008346 isoform X1</fullName>
    </submittedName>
</protein>